<dbReference type="RefSeq" id="WP_133590089.1">
    <property type="nucleotide sequence ID" value="NZ_CP037953.1"/>
</dbReference>
<dbReference type="PANTHER" id="PTHR38108">
    <property type="entry name" value="UPF0319 PROTEIN YCCT"/>
    <property type="match status" value="1"/>
</dbReference>
<feature type="signal peptide" evidence="4">
    <location>
        <begin position="1"/>
        <end position="17"/>
    </location>
</feature>
<reference evidence="5 6" key="1">
    <citation type="submission" date="2019-03" db="EMBL/GenBank/DDBJ databases">
        <title>Genomic Encyclopedia of Type Strains, Phase IV (KMG-IV): sequencing the most valuable type-strain genomes for metagenomic binning, comparative biology and taxonomic classification.</title>
        <authorList>
            <person name="Goeker M."/>
        </authorList>
    </citation>
    <scope>NUCLEOTIDE SEQUENCE [LARGE SCALE GENOMIC DNA]</scope>
    <source>
        <strain evidence="5 6">DSM 103792</strain>
    </source>
</reference>
<dbReference type="AlphaFoldDB" id="A0A4R6UND0"/>
<comment type="caution">
    <text evidence="5">The sequence shown here is derived from an EMBL/GenBank/DDBJ whole genome shotgun (WGS) entry which is preliminary data.</text>
</comment>
<evidence type="ECO:0000256" key="4">
    <source>
        <dbReference type="SAM" id="SignalP"/>
    </source>
</evidence>
<feature type="region of interest" description="Disordered" evidence="3">
    <location>
        <begin position="138"/>
        <end position="176"/>
    </location>
</feature>
<feature type="compositionally biased region" description="Polar residues" evidence="3">
    <location>
        <begin position="164"/>
        <end position="173"/>
    </location>
</feature>
<dbReference type="PANTHER" id="PTHR38108:SF1">
    <property type="entry name" value="UPF0319 PROTEIN YCCT"/>
    <property type="match status" value="1"/>
</dbReference>
<evidence type="ECO:0000256" key="3">
    <source>
        <dbReference type="SAM" id="MobiDB-lite"/>
    </source>
</evidence>
<sequence length="212" mass="23562">MRTFLLLMGSLANTVMAAQLIVPEAYDVLSVNGVEQGMSLMRKKEIALQPGQNVIVLEYDEIFDSEINDSHDSIRSQPYALVFTISANQDLRLHSPGIKSREQAESYAKAPTFRVETLSGPRVEYQAFPAKDLSLAINQPPTTVAPPVTTPPPGKTPRMPYVTEPSSNNTATPPAQPDALQMLQFWWSQATPEQRQQFLQQIQANNPAIRQQ</sequence>
<gene>
    <name evidence="5" type="ORF">EV696_10748</name>
</gene>
<name>A0A4R6UND0_9GAMM</name>
<evidence type="ECO:0000313" key="5">
    <source>
        <dbReference type="EMBL" id="TDQ48312.1"/>
    </source>
</evidence>
<organism evidence="5 6">
    <name type="scientific">Permianibacter aggregans</name>
    <dbReference type="NCBI Taxonomy" id="1510150"/>
    <lineage>
        <taxon>Bacteria</taxon>
        <taxon>Pseudomonadati</taxon>
        <taxon>Pseudomonadota</taxon>
        <taxon>Gammaproteobacteria</taxon>
        <taxon>Pseudomonadales</taxon>
        <taxon>Pseudomonadaceae</taxon>
        <taxon>Permianibacter</taxon>
    </lineage>
</organism>
<dbReference type="Pfam" id="PF09829">
    <property type="entry name" value="DUF2057"/>
    <property type="match status" value="1"/>
</dbReference>
<feature type="chain" id="PRO_5020285621" evidence="4">
    <location>
        <begin position="18"/>
        <end position="212"/>
    </location>
</feature>
<evidence type="ECO:0000256" key="2">
    <source>
        <dbReference type="ARBA" id="ARBA00022729"/>
    </source>
</evidence>
<evidence type="ECO:0000313" key="6">
    <source>
        <dbReference type="Proteomes" id="UP000295375"/>
    </source>
</evidence>
<keyword evidence="2 4" id="KW-0732">Signal</keyword>
<dbReference type="EMBL" id="SNYM01000007">
    <property type="protein sequence ID" value="TDQ48312.1"/>
    <property type="molecule type" value="Genomic_DNA"/>
</dbReference>
<accession>A0A4R6UND0</accession>
<dbReference type="OrthoDB" id="5734775at2"/>
<protein>
    <submittedName>
        <fullName evidence="5">Uncharacterized protein YccT (UPF0319 family)</fullName>
    </submittedName>
</protein>
<evidence type="ECO:0000256" key="1">
    <source>
        <dbReference type="ARBA" id="ARBA00008490"/>
    </source>
</evidence>
<dbReference type="Proteomes" id="UP000295375">
    <property type="component" value="Unassembled WGS sequence"/>
</dbReference>
<comment type="similarity">
    <text evidence="1">Belongs to the UPF0319 family.</text>
</comment>
<keyword evidence="6" id="KW-1185">Reference proteome</keyword>
<proteinExistence type="inferred from homology"/>
<dbReference type="InterPro" id="IPR018635">
    <property type="entry name" value="UPF0319"/>
</dbReference>